<sequence>MTNLLEHVPLPDSVERLLESICSEQKQTPPSSQVRRELANIGEELAVDILKLISQAKVRSSLSGFIMHMIRSPKKAPSRSPNSTNGFTTRLINTQVNGAATPSPMEEYPGGASPSRAQGEAESSVSPQLVALGELEFRKAFLLLSYIGGESLERAISADKIRSLKTLPMRRFEEEIWGVVGRKCIFHSGERRLYNDWDSGKPFVYYCHISPDGSLRFKGPFLQEARTHMHKSLGDDNILIVKFAEESHGYKPNQSCVEEAYALYGKFGREGIRVGLRLYRFFVFKDGGKEEKKKDPTSSAVKCYFVRTESCASVDNCEPYILSGKSMFEARSLFMHAHTLPSLDKFMARFSLILSKTLTFDVDMGSVDVQTIDDVYCQDENGELVYHNGKARIHTDGTGFISEDLAMLCPRNVSKGILAKNFRDNTTMACTKMESSSSEPPLLIQCRLYHMGRTMKGTLLINKWLPTGTIQVRPSMIKVDTDPNIPMQSINSMEVVGTSNKPQRCYLNRHLIALLSYGGVPKEFFLESLERALENVYCVFTKKRAAFRVSLSLGEVDDEFNSTKMILSGIPLDEAYLQYRLSVLAKEEMNSLKKGKLYISDCYYLMGTADPTGCLKKDQVCIILENGQISGDVLVYRNPGLHFGDIHVLQATYVKELESFVGHSKYAIFFPCVGPRSLADEIGGGDFDGDMYWVSKNAQLLKHFKKSDPWIENLPCNDIIASKKPSTLSEDELQDGLFKLFLGCRFQSSYAMSLSADCWLAFMDRLLSAVENHEKERVKENMIKLIDLYYYALDAPKKGGKKVEVPEDLRAELYPHYMEKDNSYTSSSILGLIYDEVNKYQHEEDLSEKDITKLPCFDVEVPGDCLSMWKLYHEQYRGEMTASLNGGDSTAKNKAADEIYKKYKEILYGASELEDSPKSIKRLYNEALAVYHVTYDYAKIKKSIGKCGFAWKVAGTILLQCYASKQDISSVWREIFG</sequence>
<feature type="region of interest" description="Disordered" evidence="10">
    <location>
        <begin position="99"/>
        <end position="122"/>
    </location>
</feature>
<dbReference type="Pfam" id="PF26253">
    <property type="entry name" value="RdRP_head"/>
    <property type="match status" value="1"/>
</dbReference>
<comment type="caution">
    <text evidence="15">The sequence shown here is derived from an EMBL/GenBank/DDBJ whole genome shotgun (WGS) entry which is preliminary data.</text>
</comment>
<dbReference type="InterPro" id="IPR058697">
    <property type="entry name" value="RDRP3-5_N"/>
</dbReference>
<dbReference type="Pfam" id="PF26252">
    <property type="entry name" value="RdRP_helical"/>
    <property type="match status" value="1"/>
</dbReference>
<evidence type="ECO:0000256" key="5">
    <source>
        <dbReference type="ARBA" id="ARBA00022884"/>
    </source>
</evidence>
<evidence type="ECO:0000256" key="9">
    <source>
        <dbReference type="RuleBase" id="RU363098"/>
    </source>
</evidence>
<protein>
    <recommendedName>
        <fullName evidence="9">RNA-dependent RNA polymerase</fullName>
        <ecNumber evidence="9">2.7.7.48</ecNumber>
    </recommendedName>
</protein>
<feature type="domain" description="RDRP C-terminal head" evidence="14">
    <location>
        <begin position="890"/>
        <end position="965"/>
    </location>
</feature>
<comment type="catalytic activity">
    <reaction evidence="7 9">
        <text>RNA(n) + a ribonucleoside 5'-triphosphate = RNA(n+1) + diphosphate</text>
        <dbReference type="Rhea" id="RHEA:21248"/>
        <dbReference type="Rhea" id="RHEA-COMP:14527"/>
        <dbReference type="Rhea" id="RHEA-COMP:17342"/>
        <dbReference type="ChEBI" id="CHEBI:33019"/>
        <dbReference type="ChEBI" id="CHEBI:61557"/>
        <dbReference type="ChEBI" id="CHEBI:140395"/>
        <dbReference type="EC" id="2.7.7.48"/>
    </reaction>
</comment>
<evidence type="ECO:0000256" key="7">
    <source>
        <dbReference type="ARBA" id="ARBA00048744"/>
    </source>
</evidence>
<evidence type="ECO:0000256" key="4">
    <source>
        <dbReference type="ARBA" id="ARBA00022695"/>
    </source>
</evidence>
<evidence type="ECO:0000256" key="1">
    <source>
        <dbReference type="ARBA" id="ARBA00005762"/>
    </source>
</evidence>
<evidence type="ECO:0000259" key="11">
    <source>
        <dbReference type="Pfam" id="PF05183"/>
    </source>
</evidence>
<keyword evidence="5 9" id="KW-0694">RNA-binding</keyword>
<evidence type="ECO:0000256" key="3">
    <source>
        <dbReference type="ARBA" id="ARBA00022679"/>
    </source>
</evidence>
<reference evidence="15" key="1">
    <citation type="submission" date="2023-10" db="EMBL/GenBank/DDBJ databases">
        <title>Chromosome-level genome of the transformable northern wattle, Acacia crassicarpa.</title>
        <authorList>
            <person name="Massaro I."/>
            <person name="Sinha N.R."/>
            <person name="Poethig S."/>
            <person name="Leichty A.R."/>
        </authorList>
    </citation>
    <scope>NUCLEOTIDE SEQUENCE</scope>
    <source>
        <strain evidence="15">Acra3RX</strain>
        <tissue evidence="15">Leaf</tissue>
    </source>
</reference>
<dbReference type="InterPro" id="IPR058752">
    <property type="entry name" value="RDRP_C_head"/>
</dbReference>
<evidence type="ECO:0000259" key="12">
    <source>
        <dbReference type="Pfam" id="PF26249"/>
    </source>
</evidence>
<dbReference type="GO" id="GO:0003723">
    <property type="term" value="F:RNA binding"/>
    <property type="evidence" value="ECO:0007669"/>
    <property type="project" value="UniProtKB-KW"/>
</dbReference>
<dbReference type="PANTHER" id="PTHR23079">
    <property type="entry name" value="RNA-DEPENDENT RNA POLYMERASE"/>
    <property type="match status" value="1"/>
</dbReference>
<keyword evidence="16" id="KW-1185">Reference proteome</keyword>
<dbReference type="Proteomes" id="UP001293593">
    <property type="component" value="Unassembled WGS sequence"/>
</dbReference>
<keyword evidence="2 9" id="KW-0696">RNA-directed RNA polymerase</keyword>
<gene>
    <name evidence="15" type="ORF">QN277_000767</name>
</gene>
<feature type="domain" description="RDRP core" evidence="11">
    <location>
        <begin position="216"/>
        <end position="837"/>
    </location>
</feature>
<dbReference type="InterPro" id="IPR058751">
    <property type="entry name" value="RDRP_helical"/>
</dbReference>
<dbReference type="EC" id="2.7.7.48" evidence="9"/>
<evidence type="ECO:0000313" key="16">
    <source>
        <dbReference type="Proteomes" id="UP001293593"/>
    </source>
</evidence>
<feature type="domain" description="RDRP helical" evidence="13">
    <location>
        <begin position="127"/>
        <end position="191"/>
    </location>
</feature>
<keyword evidence="4 9" id="KW-0548">Nucleotidyltransferase</keyword>
<evidence type="ECO:0000256" key="2">
    <source>
        <dbReference type="ARBA" id="ARBA00022484"/>
    </source>
</evidence>
<comment type="similarity">
    <text evidence="1 9">Belongs to the RdRP family.</text>
</comment>
<evidence type="ECO:0000256" key="10">
    <source>
        <dbReference type="SAM" id="MobiDB-lite"/>
    </source>
</evidence>
<dbReference type="InterPro" id="IPR057596">
    <property type="entry name" value="RDRP_core"/>
</dbReference>
<dbReference type="GO" id="GO:0003968">
    <property type="term" value="F:RNA-directed RNA polymerase activity"/>
    <property type="evidence" value="ECO:0007669"/>
    <property type="project" value="UniProtKB-KW"/>
</dbReference>
<dbReference type="EMBL" id="JAWXYG010000001">
    <property type="protein sequence ID" value="KAK4283863.1"/>
    <property type="molecule type" value="Genomic_DNA"/>
</dbReference>
<proteinExistence type="inferred from homology"/>
<evidence type="ECO:0000259" key="14">
    <source>
        <dbReference type="Pfam" id="PF26253"/>
    </source>
</evidence>
<keyword evidence="6 9" id="KW-0943">RNA-mediated gene silencing</keyword>
<evidence type="ECO:0000256" key="6">
    <source>
        <dbReference type="ARBA" id="ARBA00023158"/>
    </source>
</evidence>
<name>A0AAE1TG41_9FABA</name>
<dbReference type="InterPro" id="IPR007855">
    <property type="entry name" value="RDRP"/>
</dbReference>
<dbReference type="GO" id="GO:0030422">
    <property type="term" value="P:siRNA processing"/>
    <property type="evidence" value="ECO:0007669"/>
    <property type="project" value="TreeGrafter"/>
</dbReference>
<dbReference type="AlphaFoldDB" id="A0AAE1TG41"/>
<evidence type="ECO:0000256" key="8">
    <source>
        <dbReference type="ARBA" id="ARBA00093763"/>
    </source>
</evidence>
<dbReference type="Pfam" id="PF05183">
    <property type="entry name" value="RdRP"/>
    <property type="match status" value="1"/>
</dbReference>
<organism evidence="15 16">
    <name type="scientific">Acacia crassicarpa</name>
    <name type="common">northern wattle</name>
    <dbReference type="NCBI Taxonomy" id="499986"/>
    <lineage>
        <taxon>Eukaryota</taxon>
        <taxon>Viridiplantae</taxon>
        <taxon>Streptophyta</taxon>
        <taxon>Embryophyta</taxon>
        <taxon>Tracheophyta</taxon>
        <taxon>Spermatophyta</taxon>
        <taxon>Magnoliopsida</taxon>
        <taxon>eudicotyledons</taxon>
        <taxon>Gunneridae</taxon>
        <taxon>Pentapetalae</taxon>
        <taxon>rosids</taxon>
        <taxon>fabids</taxon>
        <taxon>Fabales</taxon>
        <taxon>Fabaceae</taxon>
        <taxon>Caesalpinioideae</taxon>
        <taxon>mimosoid clade</taxon>
        <taxon>Acacieae</taxon>
        <taxon>Acacia</taxon>
    </lineage>
</organism>
<dbReference type="GO" id="GO:0031380">
    <property type="term" value="C:nuclear RNA-directed RNA polymerase complex"/>
    <property type="evidence" value="ECO:0007669"/>
    <property type="project" value="TreeGrafter"/>
</dbReference>
<feature type="domain" description="RDRP3-5 N-terminal" evidence="12">
    <location>
        <begin position="9"/>
        <end position="72"/>
    </location>
</feature>
<evidence type="ECO:0000313" key="15">
    <source>
        <dbReference type="EMBL" id="KAK4283863.1"/>
    </source>
</evidence>
<comment type="function">
    <text evidence="8 9">Probably involved in the RNA silencing pathway and required for the generation of small interfering RNAs (siRNAs).</text>
</comment>
<accession>A0AAE1TG41</accession>
<dbReference type="Pfam" id="PF26249">
    <property type="entry name" value="4HB_RdRP3_N"/>
    <property type="match status" value="1"/>
</dbReference>
<dbReference type="PANTHER" id="PTHR23079:SF55">
    <property type="entry name" value="RNA-DIRECTED RNA POLYMERASE"/>
    <property type="match status" value="1"/>
</dbReference>
<evidence type="ECO:0000259" key="13">
    <source>
        <dbReference type="Pfam" id="PF26252"/>
    </source>
</evidence>
<keyword evidence="3 9" id="KW-0808">Transferase</keyword>